<dbReference type="EMBL" id="JAHRIN010042496">
    <property type="protein sequence ID" value="MEQ2206058.1"/>
    <property type="molecule type" value="Genomic_DNA"/>
</dbReference>
<evidence type="ECO:0000313" key="1">
    <source>
        <dbReference type="EMBL" id="MEQ2206058.1"/>
    </source>
</evidence>
<sequence length="137" mass="14717">QYLVAAPFAAICTVCGCVSVTPGHCTSSSPVRSREATESISTYCCPAPLITQFQVRHDENHGYSNVNSNQCTVATFLFSPTCVVCVKCDMLERLISPALIPLTPSLGVKTEGIRDFLPAVKGPSNQSPTQQRLKAIK</sequence>
<protein>
    <submittedName>
        <fullName evidence="1">Uncharacterized protein</fullName>
    </submittedName>
</protein>
<organism evidence="1 2">
    <name type="scientific">Xenoophorus captivus</name>
    <dbReference type="NCBI Taxonomy" id="1517983"/>
    <lineage>
        <taxon>Eukaryota</taxon>
        <taxon>Metazoa</taxon>
        <taxon>Chordata</taxon>
        <taxon>Craniata</taxon>
        <taxon>Vertebrata</taxon>
        <taxon>Euteleostomi</taxon>
        <taxon>Actinopterygii</taxon>
        <taxon>Neopterygii</taxon>
        <taxon>Teleostei</taxon>
        <taxon>Neoteleostei</taxon>
        <taxon>Acanthomorphata</taxon>
        <taxon>Ovalentaria</taxon>
        <taxon>Atherinomorphae</taxon>
        <taxon>Cyprinodontiformes</taxon>
        <taxon>Goodeidae</taxon>
        <taxon>Xenoophorus</taxon>
    </lineage>
</organism>
<evidence type="ECO:0000313" key="2">
    <source>
        <dbReference type="Proteomes" id="UP001434883"/>
    </source>
</evidence>
<comment type="caution">
    <text evidence="1">The sequence shown here is derived from an EMBL/GenBank/DDBJ whole genome shotgun (WGS) entry which is preliminary data.</text>
</comment>
<dbReference type="Proteomes" id="UP001434883">
    <property type="component" value="Unassembled WGS sequence"/>
</dbReference>
<proteinExistence type="predicted"/>
<name>A0ABV0RD32_9TELE</name>
<reference evidence="1 2" key="1">
    <citation type="submission" date="2021-06" db="EMBL/GenBank/DDBJ databases">
        <authorList>
            <person name="Palmer J.M."/>
        </authorList>
    </citation>
    <scope>NUCLEOTIDE SEQUENCE [LARGE SCALE GENOMIC DNA]</scope>
    <source>
        <strain evidence="1 2">XC_2019</strain>
        <tissue evidence="1">Muscle</tissue>
    </source>
</reference>
<gene>
    <name evidence="1" type="ORF">XENOCAPTIV_022031</name>
</gene>
<feature type="non-terminal residue" evidence="1">
    <location>
        <position position="1"/>
    </location>
</feature>
<keyword evidence="2" id="KW-1185">Reference proteome</keyword>
<accession>A0ABV0RD32</accession>